<dbReference type="RefSeq" id="WP_197522636.1">
    <property type="nucleotide sequence ID" value="NZ_CACRYJ010000050.1"/>
</dbReference>
<feature type="compositionally biased region" description="Low complexity" evidence="1">
    <location>
        <begin position="102"/>
        <end position="115"/>
    </location>
</feature>
<organism evidence="3 4">
    <name type="scientific">Occultella aeris</name>
    <dbReference type="NCBI Taxonomy" id="2761496"/>
    <lineage>
        <taxon>Bacteria</taxon>
        <taxon>Bacillati</taxon>
        <taxon>Actinomycetota</taxon>
        <taxon>Actinomycetes</taxon>
        <taxon>Micrococcales</taxon>
        <taxon>Ruaniaceae</taxon>
        <taxon>Occultella</taxon>
    </lineage>
</organism>
<dbReference type="Proteomes" id="UP000419743">
    <property type="component" value="Unassembled WGS sequence"/>
</dbReference>
<gene>
    <name evidence="3" type="ORF">HALOF300_03471</name>
</gene>
<keyword evidence="2" id="KW-0472">Membrane</keyword>
<feature type="compositionally biased region" description="Low complexity" evidence="1">
    <location>
        <begin position="46"/>
        <end position="69"/>
    </location>
</feature>
<evidence type="ECO:0000313" key="3">
    <source>
        <dbReference type="EMBL" id="VZO38739.1"/>
    </source>
</evidence>
<comment type="caution">
    <text evidence="3">The sequence shown here is derived from an EMBL/GenBank/DDBJ whole genome shotgun (WGS) entry which is preliminary data.</text>
</comment>
<feature type="compositionally biased region" description="Low complexity" evidence="1">
    <location>
        <begin position="27"/>
        <end position="39"/>
    </location>
</feature>
<keyword evidence="2" id="KW-0812">Transmembrane</keyword>
<sequence length="641" mass="67734">MTDPTDDGDDEFRGSARFQGGARFGEAPPGTDADPPATASRADEAPGSTGYTPSYGTTGYTPSYGTTDYTPPAYGTSGYQPASYNAPANPYVGLGDSSETATDPVTVDPPSTTQPWAAAGSTGVDPSTVTGGPAEDTRVALGRIEPKRIEVTRVAPPAGGAPTRPATEPVVVRMPPRTDRIHPSVRRRNQRRTRRFIAIASAVGVIGIALLIAFRLAGGPSGAFDSRPDIEGDADQFDTRWEVTADTLLPGASEFLPVNSADWFEYRAPYLIPGDDAWAAIVNDATVSLADDADVVAADVVAFDPGTGDLRWDAPLPGGLCAERLTDAQGLVCLGHTDGGGWAITVFSMADGAIMSTQPVDIDQPWNVHLSPAGLLVITEGSPGEFTTLNLLSVADGTVTWSQDLADLPDTEDLFREDDSTGRTRVVPYLPIWRDVGANTLLWASTVTLHIDPLTGELTTHQCYVLAVVEDTFACDSIDGTTRFAADGTELWHSEQIGLEGTAFLPAPALVNTGTPGVVLATDWDRGGVGDPLLEYSLPQSTNLSGTAQYPFFNTESELVLLSEDGGSTRWITEIRNMNSITDVVVVDDVAIVTGYISFGLDLGTGEMLWSRNTNGDIHLVDGQPVSFSYGGFALLEIPEG</sequence>
<protein>
    <submittedName>
        <fullName evidence="3">Uncharacterized protein</fullName>
    </submittedName>
</protein>
<keyword evidence="4" id="KW-1185">Reference proteome</keyword>
<proteinExistence type="predicted"/>
<dbReference type="EMBL" id="CACRYJ010000050">
    <property type="protein sequence ID" value="VZO38739.1"/>
    <property type="molecule type" value="Genomic_DNA"/>
</dbReference>
<feature type="region of interest" description="Disordered" evidence="1">
    <location>
        <begin position="1"/>
        <end position="69"/>
    </location>
</feature>
<reference evidence="3 4" key="1">
    <citation type="submission" date="2019-11" db="EMBL/GenBank/DDBJ databases">
        <authorList>
            <person name="Criscuolo A."/>
        </authorList>
    </citation>
    <scope>NUCLEOTIDE SEQUENCE [LARGE SCALE GENOMIC DNA]</scope>
    <source>
        <strain evidence="3">CIP111667</strain>
    </source>
</reference>
<dbReference type="InterPro" id="IPR011047">
    <property type="entry name" value="Quinoprotein_ADH-like_sf"/>
</dbReference>
<feature type="transmembrane region" description="Helical" evidence="2">
    <location>
        <begin position="196"/>
        <end position="217"/>
    </location>
</feature>
<evidence type="ECO:0000256" key="2">
    <source>
        <dbReference type="SAM" id="Phobius"/>
    </source>
</evidence>
<evidence type="ECO:0000256" key="1">
    <source>
        <dbReference type="SAM" id="MobiDB-lite"/>
    </source>
</evidence>
<dbReference type="AlphaFoldDB" id="A0A7M4DMU4"/>
<accession>A0A7M4DMU4</accession>
<name>A0A7M4DMU4_9MICO</name>
<dbReference type="SUPFAM" id="SSF50998">
    <property type="entry name" value="Quinoprotein alcohol dehydrogenase-like"/>
    <property type="match status" value="1"/>
</dbReference>
<feature type="compositionally biased region" description="Acidic residues" evidence="1">
    <location>
        <begin position="1"/>
        <end position="10"/>
    </location>
</feature>
<keyword evidence="2" id="KW-1133">Transmembrane helix</keyword>
<feature type="region of interest" description="Disordered" evidence="1">
    <location>
        <begin position="90"/>
        <end position="134"/>
    </location>
</feature>
<evidence type="ECO:0000313" key="4">
    <source>
        <dbReference type="Proteomes" id="UP000419743"/>
    </source>
</evidence>